<protein>
    <recommendedName>
        <fullName evidence="6">Histidine--tRNA ligase</fullName>
        <ecNumber evidence="6">6.1.1.21</ecNumber>
    </recommendedName>
    <alternativeName>
        <fullName evidence="6">Histidyl-tRNA synthetase</fullName>
        <shortName evidence="6">HisRS</shortName>
    </alternativeName>
</protein>
<dbReference type="GO" id="GO:0005737">
    <property type="term" value="C:cytoplasm"/>
    <property type="evidence" value="ECO:0007669"/>
    <property type="project" value="UniProtKB-SubCell"/>
</dbReference>
<dbReference type="GO" id="GO:0006427">
    <property type="term" value="P:histidyl-tRNA aminoacylation"/>
    <property type="evidence" value="ECO:0007669"/>
    <property type="project" value="UniProtKB-UniRule"/>
</dbReference>
<sequence length="426" mass="48588">MEFNKPRGTRDFLFEDMEERNYVENTIRNVVENYGFKEIKTPIFEDLELFTTKSGEGIKEEIYHFQDKGGRDLALRPELTASVSRLYNNNLQKSAKPLKMYYFGSCFRYERPQAGRFREFWQFGIEVIGGVPIYNEAEIIAMANEALTQVGIKNYEINIGHLGIIKGVLNQLNISSQQQTAIIASIDKEDYELLDKLLEDNDISSEYKNIITSIINIKGSRSDLETLKQLLEDIPESFEALENLDKTLEVLEVFGFDDYVVNLSIARGLDYYTGIVFEIYVPDLGAEKQITGGGTYNLTALFDSEKVESTGFAFGFDRIMEAYHRQNIQVPISSKPKVLVIPVKKEFKLNAIEVAQQLRAHNIVTDIDLKGKKLKKNLSYANNHNFNKVIMIGQQEVEDETVTIKDMDSGCQETIPQNTVVSELLK</sequence>
<dbReference type="Pfam" id="PF03129">
    <property type="entry name" value="HGTP_anticodon"/>
    <property type="match status" value="1"/>
</dbReference>
<evidence type="ECO:0000313" key="9">
    <source>
        <dbReference type="EMBL" id="RAP03327.1"/>
    </source>
</evidence>
<comment type="catalytic activity">
    <reaction evidence="5 6">
        <text>tRNA(His) + L-histidine + ATP = L-histidyl-tRNA(His) + AMP + diphosphate + H(+)</text>
        <dbReference type="Rhea" id="RHEA:17313"/>
        <dbReference type="Rhea" id="RHEA-COMP:9665"/>
        <dbReference type="Rhea" id="RHEA-COMP:9689"/>
        <dbReference type="ChEBI" id="CHEBI:15378"/>
        <dbReference type="ChEBI" id="CHEBI:30616"/>
        <dbReference type="ChEBI" id="CHEBI:33019"/>
        <dbReference type="ChEBI" id="CHEBI:57595"/>
        <dbReference type="ChEBI" id="CHEBI:78442"/>
        <dbReference type="ChEBI" id="CHEBI:78527"/>
        <dbReference type="ChEBI" id="CHEBI:456215"/>
        <dbReference type="EC" id="6.1.1.21"/>
    </reaction>
</comment>
<keyword evidence="4 6" id="KW-0547">Nucleotide-binding</keyword>
<dbReference type="CDD" id="cd00773">
    <property type="entry name" value="HisRS-like_core"/>
    <property type="match status" value="1"/>
</dbReference>
<organism evidence="9 10">
    <name type="scientific">Methanosphaera stadtmanae</name>
    <dbReference type="NCBI Taxonomy" id="2317"/>
    <lineage>
        <taxon>Archaea</taxon>
        <taxon>Methanobacteriati</taxon>
        <taxon>Methanobacteriota</taxon>
        <taxon>Methanomada group</taxon>
        <taxon>Methanobacteria</taxon>
        <taxon>Methanobacteriales</taxon>
        <taxon>Methanobacteriaceae</taxon>
        <taxon>Methanosphaera</taxon>
    </lineage>
</organism>
<dbReference type="InterPro" id="IPR004154">
    <property type="entry name" value="Anticodon-bd"/>
</dbReference>
<dbReference type="InterPro" id="IPR004517">
    <property type="entry name" value="HisZ"/>
</dbReference>
<evidence type="ECO:0000259" key="8">
    <source>
        <dbReference type="PROSITE" id="PS50862"/>
    </source>
</evidence>
<gene>
    <name evidence="6" type="primary">hisS</name>
    <name evidence="9" type="ORF">CA615_03140</name>
</gene>
<dbReference type="SUPFAM" id="SSF52954">
    <property type="entry name" value="Class II aaRS ABD-related"/>
    <property type="match status" value="1"/>
</dbReference>
<dbReference type="GO" id="GO:0004821">
    <property type="term" value="F:histidine-tRNA ligase activity"/>
    <property type="evidence" value="ECO:0007669"/>
    <property type="project" value="UniProtKB-UniRule"/>
</dbReference>
<evidence type="ECO:0000256" key="2">
    <source>
        <dbReference type="ARBA" id="ARBA00008226"/>
    </source>
</evidence>
<feature type="binding site" evidence="7">
    <location>
        <begin position="78"/>
        <end position="80"/>
    </location>
    <ligand>
        <name>L-histidine</name>
        <dbReference type="ChEBI" id="CHEBI:57595"/>
    </ligand>
</feature>
<feature type="binding site" evidence="7">
    <location>
        <begin position="271"/>
        <end position="272"/>
    </location>
    <ligand>
        <name>L-histidine</name>
        <dbReference type="ChEBI" id="CHEBI:57595"/>
    </ligand>
</feature>
<keyword evidence="6" id="KW-0030">Aminoacyl-tRNA synthetase</keyword>
<name>A0A328Q4Q1_9EURY</name>
<dbReference type="InterPro" id="IPR041715">
    <property type="entry name" value="HisRS-like_core"/>
</dbReference>
<evidence type="ECO:0000256" key="5">
    <source>
        <dbReference type="ARBA" id="ARBA00047639"/>
    </source>
</evidence>
<dbReference type="HAMAP" id="MF_00127">
    <property type="entry name" value="His_tRNA_synth"/>
    <property type="match status" value="1"/>
</dbReference>
<dbReference type="PANTHER" id="PTHR43707">
    <property type="entry name" value="HISTIDYL-TRNA SYNTHETASE"/>
    <property type="match status" value="1"/>
</dbReference>
<keyword evidence="6 9" id="KW-0436">Ligase</keyword>
<dbReference type="SUPFAM" id="SSF55681">
    <property type="entry name" value="Class II aaRS and biotin synthetases"/>
    <property type="match status" value="1"/>
</dbReference>
<dbReference type="NCBIfam" id="TIGR00442">
    <property type="entry name" value="hisS"/>
    <property type="match status" value="1"/>
</dbReference>
<keyword evidence="6" id="KW-0067">ATP-binding</keyword>
<dbReference type="EMBL" id="NGJK01000029">
    <property type="protein sequence ID" value="RAP03327.1"/>
    <property type="molecule type" value="Genomic_DNA"/>
</dbReference>
<accession>A0A328Q4Q1</accession>
<dbReference type="PANTHER" id="PTHR43707:SF1">
    <property type="entry name" value="HISTIDINE--TRNA LIGASE, MITOCHONDRIAL-RELATED"/>
    <property type="match status" value="1"/>
</dbReference>
<dbReference type="InterPro" id="IPR006195">
    <property type="entry name" value="aa-tRNA-synth_II"/>
</dbReference>
<keyword evidence="3 6" id="KW-0963">Cytoplasm</keyword>
<evidence type="ECO:0000256" key="7">
    <source>
        <dbReference type="PIRSR" id="PIRSR001549-1"/>
    </source>
</evidence>
<dbReference type="Proteomes" id="UP000248557">
    <property type="component" value="Unassembled WGS sequence"/>
</dbReference>
<evidence type="ECO:0000256" key="1">
    <source>
        <dbReference type="ARBA" id="ARBA00004496"/>
    </source>
</evidence>
<dbReference type="InterPro" id="IPR045864">
    <property type="entry name" value="aa-tRNA-synth_II/BPL/LPL"/>
</dbReference>
<dbReference type="GeneID" id="41325223"/>
<dbReference type="PIRSF" id="PIRSF001549">
    <property type="entry name" value="His-tRNA_synth"/>
    <property type="match status" value="1"/>
</dbReference>
<proteinExistence type="inferred from homology"/>
<dbReference type="Gene3D" id="3.30.930.10">
    <property type="entry name" value="Bira Bifunctional Protein, Domain 2"/>
    <property type="match status" value="1"/>
</dbReference>
<dbReference type="Pfam" id="PF13393">
    <property type="entry name" value="tRNA-synt_His"/>
    <property type="match status" value="1"/>
</dbReference>
<comment type="caution">
    <text evidence="9">The sequence shown here is derived from an EMBL/GenBank/DDBJ whole genome shotgun (WGS) entry which is preliminary data.</text>
</comment>
<dbReference type="AlphaFoldDB" id="A0A328Q4Q1"/>
<feature type="binding site" evidence="7">
    <location>
        <position position="126"/>
    </location>
    <ligand>
        <name>L-histidine</name>
        <dbReference type="ChEBI" id="CHEBI:57595"/>
    </ligand>
</feature>
<feature type="binding site" evidence="7">
    <location>
        <position position="267"/>
    </location>
    <ligand>
        <name>L-histidine</name>
        <dbReference type="ChEBI" id="CHEBI:57595"/>
    </ligand>
</feature>
<dbReference type="Gene3D" id="3.40.50.800">
    <property type="entry name" value="Anticodon-binding domain"/>
    <property type="match status" value="1"/>
</dbReference>
<dbReference type="GO" id="GO:0000105">
    <property type="term" value="P:L-histidine biosynthetic process"/>
    <property type="evidence" value="ECO:0007669"/>
    <property type="project" value="InterPro"/>
</dbReference>
<evidence type="ECO:0000313" key="10">
    <source>
        <dbReference type="Proteomes" id="UP000248557"/>
    </source>
</evidence>
<comment type="similarity">
    <text evidence="2 6">Belongs to the class-II aminoacyl-tRNA synthetase family.</text>
</comment>
<dbReference type="HAMAP" id="MF_00125">
    <property type="entry name" value="HisZ"/>
    <property type="match status" value="1"/>
</dbReference>
<dbReference type="InterPro" id="IPR015807">
    <property type="entry name" value="His-tRNA-ligase"/>
</dbReference>
<feature type="binding site" evidence="7">
    <location>
        <position position="122"/>
    </location>
    <ligand>
        <name>L-histidine</name>
        <dbReference type="ChEBI" id="CHEBI:57595"/>
    </ligand>
</feature>
<dbReference type="GO" id="GO:0005524">
    <property type="term" value="F:ATP binding"/>
    <property type="evidence" value="ECO:0007669"/>
    <property type="project" value="UniProtKB-UniRule"/>
</dbReference>
<dbReference type="EC" id="6.1.1.21" evidence="6"/>
<feature type="binding site" evidence="7">
    <location>
        <position position="108"/>
    </location>
    <ligand>
        <name>L-histidine</name>
        <dbReference type="ChEBI" id="CHEBI:57595"/>
    </ligand>
</feature>
<evidence type="ECO:0000256" key="6">
    <source>
        <dbReference type="HAMAP-Rule" id="MF_00127"/>
    </source>
</evidence>
<dbReference type="InterPro" id="IPR004516">
    <property type="entry name" value="HisRS/HisZ"/>
</dbReference>
<dbReference type="InterPro" id="IPR036621">
    <property type="entry name" value="Anticodon-bd_dom_sf"/>
</dbReference>
<dbReference type="RefSeq" id="WP_011406246.1">
    <property type="nucleotide sequence ID" value="NZ_CATZNA010000009.1"/>
</dbReference>
<comment type="subcellular location">
    <subcellularLocation>
        <location evidence="1 6">Cytoplasm</location>
    </subcellularLocation>
</comment>
<dbReference type="OMA" id="CGGGNFK"/>
<evidence type="ECO:0000256" key="3">
    <source>
        <dbReference type="ARBA" id="ARBA00022490"/>
    </source>
</evidence>
<keyword evidence="6" id="KW-0648">Protein biosynthesis</keyword>
<feature type="domain" description="Aminoacyl-transfer RNA synthetases class-II family profile" evidence="8">
    <location>
        <begin position="20"/>
        <end position="331"/>
    </location>
</feature>
<evidence type="ECO:0000256" key="4">
    <source>
        <dbReference type="ARBA" id="ARBA00022741"/>
    </source>
</evidence>
<dbReference type="PROSITE" id="PS50862">
    <property type="entry name" value="AA_TRNA_LIGASE_II"/>
    <property type="match status" value="1"/>
</dbReference>
<reference evidence="9 10" key="1">
    <citation type="submission" date="2017-05" db="EMBL/GenBank/DDBJ databases">
        <title>Host range expansion of the Methanosphaera genus to humans and monogastric animals involves recent and extensive reduction in genome content.</title>
        <authorList>
            <person name="Hoedt E.C."/>
            <person name="Volmer J.G."/>
            <person name="Parks D.H."/>
            <person name="Rosewarne C.P."/>
            <person name="Denman S.E."/>
            <person name="Mcsweeney C.S."/>
            <person name="O Cuiv P."/>
            <person name="Hugenholtz P."/>
            <person name="Tyson G.W."/>
            <person name="Morrison M."/>
        </authorList>
    </citation>
    <scope>NUCLEOTIDE SEQUENCE [LARGE SCALE GENOMIC DNA]</scope>
    <source>
        <strain evidence="9 10">PA5</strain>
    </source>
</reference>
<dbReference type="GeneID" id="3855437"/>